<dbReference type="NCBIfam" id="TIGR00478">
    <property type="entry name" value="tly"/>
    <property type="match status" value="1"/>
</dbReference>
<dbReference type="Pfam" id="PF01479">
    <property type="entry name" value="S4"/>
    <property type="match status" value="1"/>
</dbReference>
<comment type="similarity">
    <text evidence="2">Belongs to the TlyA family.</text>
</comment>
<proteinExistence type="inferred from homology"/>
<dbReference type="AlphaFoldDB" id="A0A4Q0SW60"/>
<accession>A0A4Q0SW60</accession>
<dbReference type="InterPro" id="IPR002877">
    <property type="entry name" value="RNA_MeTrfase_FtsJ_dom"/>
</dbReference>
<evidence type="ECO:0000259" key="4">
    <source>
        <dbReference type="SMART" id="SM00363"/>
    </source>
</evidence>
<dbReference type="GO" id="GO:0032259">
    <property type="term" value="P:methylation"/>
    <property type="evidence" value="ECO:0007669"/>
    <property type="project" value="UniProtKB-KW"/>
</dbReference>
<sequence>MKIRLDKLLVDQSLAASRERAQALILAGRVLVDEQKVEKPGTPVDPAATLRLLGSDLRYVSRGGLKLEAALKHWKIDLTGQPCLDIGASTGGFTDCMLQHGASHVLAVDTGYGQIAATLRDDPRVSLRERCNARLLNPGELLPDGPVPIFLAMDVSFISATLVLGPVLAAIAPLGESWKGSAVLLVKPQFEAGREAIGKGGIVRDPAARQFAIDRVHDAVLALHGHHTDIIDSPIHGMEGNHEYLLRAVFG</sequence>
<evidence type="ECO:0000256" key="1">
    <source>
        <dbReference type="ARBA" id="ARBA00022884"/>
    </source>
</evidence>
<dbReference type="InterPro" id="IPR002942">
    <property type="entry name" value="S4_RNA-bd"/>
</dbReference>
<reference evidence="5 6" key="1">
    <citation type="submission" date="2018-11" db="EMBL/GenBank/DDBJ databases">
        <authorList>
            <person name="Mardanov A.V."/>
            <person name="Ravin N.V."/>
            <person name="Dedysh S.N."/>
        </authorList>
    </citation>
    <scope>NUCLEOTIDE SEQUENCE [LARGE SCALE GENOMIC DNA]</scope>
    <source>
        <strain evidence="5 6">AF10</strain>
    </source>
</reference>
<evidence type="ECO:0000256" key="3">
    <source>
        <dbReference type="PROSITE-ProRule" id="PRU00182"/>
    </source>
</evidence>
<dbReference type="Gene3D" id="3.40.50.150">
    <property type="entry name" value="Vaccinia Virus protein VP39"/>
    <property type="match status" value="1"/>
</dbReference>
<name>A0A4Q0SW60_9BACT</name>
<protein>
    <submittedName>
        <fullName evidence="5">RNA binding methyltransferase FtsJ like</fullName>
    </submittedName>
</protein>
<dbReference type="RefSeq" id="WP_128914944.1">
    <property type="nucleotide sequence ID" value="NZ_RDSM01000003.1"/>
</dbReference>
<dbReference type="InterPro" id="IPR036986">
    <property type="entry name" value="S4_RNA-bd_sf"/>
</dbReference>
<evidence type="ECO:0000313" key="6">
    <source>
        <dbReference type="Proteomes" id="UP000289437"/>
    </source>
</evidence>
<dbReference type="InterPro" id="IPR029063">
    <property type="entry name" value="SAM-dependent_MTases_sf"/>
</dbReference>
<dbReference type="SUPFAM" id="SSF53335">
    <property type="entry name" value="S-adenosyl-L-methionine-dependent methyltransferases"/>
    <property type="match status" value="1"/>
</dbReference>
<dbReference type="InterPro" id="IPR004538">
    <property type="entry name" value="Hemolysin_A/TlyA"/>
</dbReference>
<dbReference type="PROSITE" id="PS50889">
    <property type="entry name" value="S4"/>
    <property type="match status" value="1"/>
</dbReference>
<dbReference type="InterPro" id="IPR047048">
    <property type="entry name" value="TlyA"/>
</dbReference>
<keyword evidence="1 3" id="KW-0694">RNA-binding</keyword>
<dbReference type="Pfam" id="PF01728">
    <property type="entry name" value="FtsJ"/>
    <property type="match status" value="1"/>
</dbReference>
<dbReference type="EMBL" id="RDSM01000003">
    <property type="protein sequence ID" value="RXH55303.1"/>
    <property type="molecule type" value="Genomic_DNA"/>
</dbReference>
<dbReference type="PANTHER" id="PTHR32319:SF0">
    <property type="entry name" value="BACTERIAL HEMOLYSIN-LIKE PROTEIN"/>
    <property type="match status" value="1"/>
</dbReference>
<dbReference type="CDD" id="cd00165">
    <property type="entry name" value="S4"/>
    <property type="match status" value="1"/>
</dbReference>
<dbReference type="SMART" id="SM00363">
    <property type="entry name" value="S4"/>
    <property type="match status" value="1"/>
</dbReference>
<dbReference type="GO" id="GO:0003723">
    <property type="term" value="F:RNA binding"/>
    <property type="evidence" value="ECO:0007669"/>
    <property type="project" value="UniProtKB-KW"/>
</dbReference>
<comment type="caution">
    <text evidence="5">The sequence shown here is derived from an EMBL/GenBank/DDBJ whole genome shotgun (WGS) entry which is preliminary data.</text>
</comment>
<keyword evidence="5" id="KW-0489">Methyltransferase</keyword>
<reference evidence="6" key="2">
    <citation type="submission" date="2019-02" db="EMBL/GenBank/DDBJ databases">
        <title>Granulicella sibirica sp. nov., a psychrotolerant acidobacterium isolated from an organic soil layer in forested tundra, West Siberia.</title>
        <authorList>
            <person name="Oshkin I.Y."/>
            <person name="Kulichevskaya I.S."/>
            <person name="Rijpstra W.I.C."/>
            <person name="Sinninghe Damste J.S."/>
            <person name="Rakitin A.L."/>
            <person name="Ravin N.V."/>
            <person name="Dedysh S.N."/>
        </authorList>
    </citation>
    <scope>NUCLEOTIDE SEQUENCE [LARGE SCALE GENOMIC DNA]</scope>
    <source>
        <strain evidence="6">AF10</strain>
    </source>
</reference>
<evidence type="ECO:0000256" key="2">
    <source>
        <dbReference type="ARBA" id="ARBA00029460"/>
    </source>
</evidence>
<dbReference type="GO" id="GO:0008168">
    <property type="term" value="F:methyltransferase activity"/>
    <property type="evidence" value="ECO:0007669"/>
    <property type="project" value="UniProtKB-KW"/>
</dbReference>
<gene>
    <name evidence="5" type="ORF">GRAN_4407</name>
</gene>
<dbReference type="OrthoDB" id="9784736at2"/>
<dbReference type="Gene3D" id="3.10.290.10">
    <property type="entry name" value="RNA-binding S4 domain"/>
    <property type="match status" value="1"/>
</dbReference>
<keyword evidence="5" id="KW-0808">Transferase</keyword>
<organism evidence="5 6">
    <name type="scientific">Granulicella sibirica</name>
    <dbReference type="NCBI Taxonomy" id="2479048"/>
    <lineage>
        <taxon>Bacteria</taxon>
        <taxon>Pseudomonadati</taxon>
        <taxon>Acidobacteriota</taxon>
        <taxon>Terriglobia</taxon>
        <taxon>Terriglobales</taxon>
        <taxon>Acidobacteriaceae</taxon>
        <taxon>Granulicella</taxon>
    </lineage>
</organism>
<dbReference type="SUPFAM" id="SSF55174">
    <property type="entry name" value="Alpha-L RNA-binding motif"/>
    <property type="match status" value="1"/>
</dbReference>
<dbReference type="PIRSF" id="PIRSF005578">
    <property type="entry name" value="TlyA"/>
    <property type="match status" value="1"/>
</dbReference>
<dbReference type="Proteomes" id="UP000289437">
    <property type="component" value="Unassembled WGS sequence"/>
</dbReference>
<feature type="domain" description="RNA-binding S4" evidence="4">
    <location>
        <begin position="3"/>
        <end position="68"/>
    </location>
</feature>
<evidence type="ECO:0000313" key="5">
    <source>
        <dbReference type="EMBL" id="RXH55303.1"/>
    </source>
</evidence>
<dbReference type="PANTHER" id="PTHR32319">
    <property type="entry name" value="BACTERIAL HEMOLYSIN-LIKE PROTEIN"/>
    <property type="match status" value="1"/>
</dbReference>
<keyword evidence="6" id="KW-1185">Reference proteome</keyword>